<name>A0A0F9CU90_9ZZZZ</name>
<dbReference type="AlphaFoldDB" id="A0A0F9CU90"/>
<protein>
    <submittedName>
        <fullName evidence="1">Uncharacterized protein</fullName>
    </submittedName>
</protein>
<gene>
    <name evidence="1" type="ORF">LCGC14_2567820</name>
</gene>
<dbReference type="EMBL" id="LAZR01042561">
    <property type="protein sequence ID" value="KKL09246.1"/>
    <property type="molecule type" value="Genomic_DNA"/>
</dbReference>
<organism evidence="1">
    <name type="scientific">marine sediment metagenome</name>
    <dbReference type="NCBI Taxonomy" id="412755"/>
    <lineage>
        <taxon>unclassified sequences</taxon>
        <taxon>metagenomes</taxon>
        <taxon>ecological metagenomes</taxon>
    </lineage>
</organism>
<comment type="caution">
    <text evidence="1">The sequence shown here is derived from an EMBL/GenBank/DDBJ whole genome shotgun (WGS) entry which is preliminary data.</text>
</comment>
<sequence>MSSIKSSIKISQRLKDFLSNNSTRKGETYEDIIWRLLSLKVLTKEQGKIIKAKYEELL</sequence>
<proteinExistence type="predicted"/>
<reference evidence="1" key="1">
    <citation type="journal article" date="2015" name="Nature">
        <title>Complex archaea that bridge the gap between prokaryotes and eukaryotes.</title>
        <authorList>
            <person name="Spang A."/>
            <person name="Saw J.H."/>
            <person name="Jorgensen S.L."/>
            <person name="Zaremba-Niedzwiedzka K."/>
            <person name="Martijn J."/>
            <person name="Lind A.E."/>
            <person name="van Eijk R."/>
            <person name="Schleper C."/>
            <person name="Guy L."/>
            <person name="Ettema T.J."/>
        </authorList>
    </citation>
    <scope>NUCLEOTIDE SEQUENCE</scope>
</reference>
<evidence type="ECO:0000313" key="1">
    <source>
        <dbReference type="EMBL" id="KKL09246.1"/>
    </source>
</evidence>
<accession>A0A0F9CU90</accession>